<feature type="transmembrane region" description="Helical" evidence="1">
    <location>
        <begin position="20"/>
        <end position="38"/>
    </location>
</feature>
<name>A0ABT1T286_9SPHI</name>
<organism evidence="2 3">
    <name type="scientific">Mucilaginibacter aquariorum</name>
    <dbReference type="NCBI Taxonomy" id="2967225"/>
    <lineage>
        <taxon>Bacteria</taxon>
        <taxon>Pseudomonadati</taxon>
        <taxon>Bacteroidota</taxon>
        <taxon>Sphingobacteriia</taxon>
        <taxon>Sphingobacteriales</taxon>
        <taxon>Sphingobacteriaceae</taxon>
        <taxon>Mucilaginibacter</taxon>
    </lineage>
</organism>
<evidence type="ECO:0000313" key="3">
    <source>
        <dbReference type="Proteomes" id="UP001204376"/>
    </source>
</evidence>
<feature type="transmembrane region" description="Helical" evidence="1">
    <location>
        <begin position="50"/>
        <end position="70"/>
    </location>
</feature>
<dbReference type="NCBIfam" id="NF041635">
    <property type="entry name" value="STM3941_fam"/>
    <property type="match status" value="1"/>
</dbReference>
<dbReference type="EMBL" id="JANHOH010000002">
    <property type="protein sequence ID" value="MCQ6958520.1"/>
    <property type="molecule type" value="Genomic_DNA"/>
</dbReference>
<evidence type="ECO:0000256" key="1">
    <source>
        <dbReference type="SAM" id="Phobius"/>
    </source>
</evidence>
<gene>
    <name evidence="2" type="ORF">NPE20_11140</name>
</gene>
<comment type="caution">
    <text evidence="2">The sequence shown here is derived from an EMBL/GenBank/DDBJ whole genome shotgun (WGS) entry which is preliminary data.</text>
</comment>
<keyword evidence="1" id="KW-0812">Transmembrane</keyword>
<evidence type="ECO:0000313" key="2">
    <source>
        <dbReference type="EMBL" id="MCQ6958520.1"/>
    </source>
</evidence>
<reference evidence="2 3" key="1">
    <citation type="submission" date="2022-07" db="EMBL/GenBank/DDBJ databases">
        <title>Mucilaginibacter sp. JC4.</title>
        <authorList>
            <person name="Le V."/>
            <person name="Ko S.-R."/>
            <person name="Ahn C.-Y."/>
            <person name="Oh H.-M."/>
        </authorList>
    </citation>
    <scope>NUCLEOTIDE SEQUENCE [LARGE SCALE GENOMIC DNA]</scope>
    <source>
        <strain evidence="2 3">JC4</strain>
    </source>
</reference>
<accession>A0ABT1T286</accession>
<evidence type="ECO:0008006" key="4">
    <source>
        <dbReference type="Google" id="ProtNLM"/>
    </source>
</evidence>
<keyword evidence="1" id="KW-0472">Membrane</keyword>
<dbReference type="Proteomes" id="UP001204376">
    <property type="component" value="Unassembled WGS sequence"/>
</dbReference>
<dbReference type="InterPro" id="IPR048136">
    <property type="entry name" value="STM3941-like"/>
</dbReference>
<sequence>MTEYVNTNETLKIPLSKGKLVLLLAGALLFVILGLWFIKQPEIFRKGVALIIVIGYAAVIFFGISAIFIFRKLFDTKAGIILDDKGIHDNSGGVSAGFIPWGNITNISTIEVSRQKLIMIEVSTPDDYINRQTNYIAKKAAAINHKMYGSPISITATSLKYSFDDLYYTLRKRWQQNISASEL</sequence>
<protein>
    <recommendedName>
        <fullName evidence="4">Band 7 domain-containing protein</fullName>
    </recommendedName>
</protein>
<keyword evidence="3" id="KW-1185">Reference proteome</keyword>
<keyword evidence="1" id="KW-1133">Transmembrane helix</keyword>
<dbReference type="RefSeq" id="WP_256538719.1">
    <property type="nucleotide sequence ID" value="NZ_JANHOH010000002.1"/>
</dbReference>
<proteinExistence type="predicted"/>